<evidence type="ECO:0000259" key="2">
    <source>
        <dbReference type="Pfam" id="PF00582"/>
    </source>
</evidence>
<dbReference type="PANTHER" id="PTHR46268">
    <property type="entry name" value="STRESS RESPONSE PROTEIN NHAX"/>
    <property type="match status" value="1"/>
</dbReference>
<protein>
    <submittedName>
        <fullName evidence="3">UspA domain protein</fullName>
    </submittedName>
</protein>
<dbReference type="SUPFAM" id="SSF52402">
    <property type="entry name" value="Adenine nucleotide alpha hydrolases-like"/>
    <property type="match status" value="1"/>
</dbReference>
<dbReference type="AlphaFoldDB" id="C6BT00"/>
<dbReference type="HOGENOM" id="CLU_049301_11_2_7"/>
<evidence type="ECO:0000313" key="3">
    <source>
        <dbReference type="EMBL" id="ACS79704.1"/>
    </source>
</evidence>
<dbReference type="CDD" id="cd00293">
    <property type="entry name" value="USP-like"/>
    <property type="match status" value="1"/>
</dbReference>
<comment type="similarity">
    <text evidence="1">Belongs to the universal stress protein A family.</text>
</comment>
<dbReference type="eggNOG" id="COG0589">
    <property type="taxonomic scope" value="Bacteria"/>
</dbReference>
<dbReference type="STRING" id="526222.Desal_1642"/>
<proteinExistence type="inferred from homology"/>
<dbReference type="PANTHER" id="PTHR46268:SF6">
    <property type="entry name" value="UNIVERSAL STRESS PROTEIN UP12"/>
    <property type="match status" value="1"/>
</dbReference>
<dbReference type="PRINTS" id="PR01438">
    <property type="entry name" value="UNVRSLSTRESS"/>
</dbReference>
<feature type="domain" description="UspA" evidence="2">
    <location>
        <begin position="4"/>
        <end position="151"/>
    </location>
</feature>
<gene>
    <name evidence="3" type="ordered locus">Desal_1642</name>
</gene>
<dbReference type="InterPro" id="IPR006016">
    <property type="entry name" value="UspA"/>
</dbReference>
<dbReference type="KEGG" id="dsa:Desal_1642"/>
<accession>C6BT00</accession>
<reference evidence="3 4" key="1">
    <citation type="submission" date="2009-06" db="EMBL/GenBank/DDBJ databases">
        <title>Complete sequence of Desulfovibrio salexigens DSM 2638.</title>
        <authorList>
            <consortium name="US DOE Joint Genome Institute"/>
            <person name="Lucas S."/>
            <person name="Copeland A."/>
            <person name="Lapidus A."/>
            <person name="Glavina del Rio T."/>
            <person name="Tice H."/>
            <person name="Bruce D."/>
            <person name="Goodwin L."/>
            <person name="Pitluck S."/>
            <person name="Munk A.C."/>
            <person name="Brettin T."/>
            <person name="Detter J.C."/>
            <person name="Han C."/>
            <person name="Tapia R."/>
            <person name="Larimer F."/>
            <person name="Land M."/>
            <person name="Hauser L."/>
            <person name="Kyrpides N."/>
            <person name="Anderson I."/>
            <person name="Wall J.D."/>
            <person name="Arkin A.P."/>
            <person name="Dehal P."/>
            <person name="Chivian D."/>
            <person name="Giles B."/>
            <person name="Hazen T.C."/>
        </authorList>
    </citation>
    <scope>NUCLEOTIDE SEQUENCE [LARGE SCALE GENOMIC DNA]</scope>
    <source>
        <strain evidence="4">ATCC 14822 / DSM 2638 / NCIMB 8403 / VKM B-1763</strain>
    </source>
</reference>
<dbReference type="RefSeq" id="WP_015851520.1">
    <property type="nucleotide sequence ID" value="NC_012881.1"/>
</dbReference>
<evidence type="ECO:0000313" key="4">
    <source>
        <dbReference type="Proteomes" id="UP000002601"/>
    </source>
</evidence>
<dbReference type="Pfam" id="PF00582">
    <property type="entry name" value="Usp"/>
    <property type="match status" value="1"/>
</dbReference>
<dbReference type="Gene3D" id="3.40.50.620">
    <property type="entry name" value="HUPs"/>
    <property type="match status" value="1"/>
</dbReference>
<keyword evidence="4" id="KW-1185">Reference proteome</keyword>
<name>C6BT00_MARSD</name>
<dbReference type="InterPro" id="IPR006015">
    <property type="entry name" value="Universal_stress_UspA"/>
</dbReference>
<organism evidence="3 4">
    <name type="scientific">Maridesulfovibrio salexigens (strain ATCC 14822 / DSM 2638 / NCIMB 8403 / VKM B-1763)</name>
    <name type="common">Desulfovibrio salexigens</name>
    <dbReference type="NCBI Taxonomy" id="526222"/>
    <lineage>
        <taxon>Bacteria</taxon>
        <taxon>Pseudomonadati</taxon>
        <taxon>Thermodesulfobacteriota</taxon>
        <taxon>Desulfovibrionia</taxon>
        <taxon>Desulfovibrionales</taxon>
        <taxon>Desulfovibrionaceae</taxon>
        <taxon>Maridesulfovibrio</taxon>
    </lineage>
</organism>
<evidence type="ECO:0000256" key="1">
    <source>
        <dbReference type="ARBA" id="ARBA00008791"/>
    </source>
</evidence>
<dbReference type="Proteomes" id="UP000002601">
    <property type="component" value="Chromosome"/>
</dbReference>
<dbReference type="EMBL" id="CP001649">
    <property type="protein sequence ID" value="ACS79704.1"/>
    <property type="molecule type" value="Genomic_DNA"/>
</dbReference>
<sequence length="153" mass="17244">MSVKTILWPTDLSRYSRESIDEVVSLSKLHNSKVVVLYSAIDLCSYFPAYGNYPDQDRLNDFRDWEVEKARKTLNKLCDEELRSCPLIEIRLTLGDPVTNIIEQAEKENADLIVISSHGLGREKNNSAPDVIGSVAEQVIKKSPVSVHVIKNT</sequence>
<dbReference type="InterPro" id="IPR014729">
    <property type="entry name" value="Rossmann-like_a/b/a_fold"/>
</dbReference>